<proteinExistence type="predicted"/>
<evidence type="ECO:0000256" key="1">
    <source>
        <dbReference type="SAM" id="Phobius"/>
    </source>
</evidence>
<keyword evidence="1" id="KW-1133">Transmembrane helix</keyword>
<organism evidence="2 3">
    <name type="scientific">Platanthera zijinensis</name>
    <dbReference type="NCBI Taxonomy" id="2320716"/>
    <lineage>
        <taxon>Eukaryota</taxon>
        <taxon>Viridiplantae</taxon>
        <taxon>Streptophyta</taxon>
        <taxon>Embryophyta</taxon>
        <taxon>Tracheophyta</taxon>
        <taxon>Spermatophyta</taxon>
        <taxon>Magnoliopsida</taxon>
        <taxon>Liliopsida</taxon>
        <taxon>Asparagales</taxon>
        <taxon>Orchidaceae</taxon>
        <taxon>Orchidoideae</taxon>
        <taxon>Orchideae</taxon>
        <taxon>Orchidinae</taxon>
        <taxon>Platanthera</taxon>
    </lineage>
</organism>
<evidence type="ECO:0000313" key="3">
    <source>
        <dbReference type="Proteomes" id="UP001418222"/>
    </source>
</evidence>
<gene>
    <name evidence="2" type="ORF">KSP39_PZI021825</name>
</gene>
<protein>
    <submittedName>
        <fullName evidence="2">Uncharacterized protein</fullName>
    </submittedName>
</protein>
<comment type="caution">
    <text evidence="2">The sequence shown here is derived from an EMBL/GenBank/DDBJ whole genome shotgun (WGS) entry which is preliminary data.</text>
</comment>
<feature type="transmembrane region" description="Helical" evidence="1">
    <location>
        <begin position="74"/>
        <end position="95"/>
    </location>
</feature>
<name>A0AAP0AY15_9ASPA</name>
<reference evidence="2 3" key="1">
    <citation type="journal article" date="2022" name="Nat. Plants">
        <title>Genomes of leafy and leafless Platanthera orchids illuminate the evolution of mycoheterotrophy.</title>
        <authorList>
            <person name="Li M.H."/>
            <person name="Liu K.W."/>
            <person name="Li Z."/>
            <person name="Lu H.C."/>
            <person name="Ye Q.L."/>
            <person name="Zhang D."/>
            <person name="Wang J.Y."/>
            <person name="Li Y.F."/>
            <person name="Zhong Z.M."/>
            <person name="Liu X."/>
            <person name="Yu X."/>
            <person name="Liu D.K."/>
            <person name="Tu X.D."/>
            <person name="Liu B."/>
            <person name="Hao Y."/>
            <person name="Liao X.Y."/>
            <person name="Jiang Y.T."/>
            <person name="Sun W.H."/>
            <person name="Chen J."/>
            <person name="Chen Y.Q."/>
            <person name="Ai Y."/>
            <person name="Zhai J.W."/>
            <person name="Wu S.S."/>
            <person name="Zhou Z."/>
            <person name="Hsiao Y.Y."/>
            <person name="Wu W.L."/>
            <person name="Chen Y.Y."/>
            <person name="Lin Y.F."/>
            <person name="Hsu J.L."/>
            <person name="Li C.Y."/>
            <person name="Wang Z.W."/>
            <person name="Zhao X."/>
            <person name="Zhong W.Y."/>
            <person name="Ma X.K."/>
            <person name="Ma L."/>
            <person name="Huang J."/>
            <person name="Chen G.Z."/>
            <person name="Huang M.Z."/>
            <person name="Huang L."/>
            <person name="Peng D.H."/>
            <person name="Luo Y.B."/>
            <person name="Zou S.Q."/>
            <person name="Chen S.P."/>
            <person name="Lan S."/>
            <person name="Tsai W.C."/>
            <person name="Van de Peer Y."/>
            <person name="Liu Z.J."/>
        </authorList>
    </citation>
    <scope>NUCLEOTIDE SEQUENCE [LARGE SCALE GENOMIC DNA]</scope>
    <source>
        <strain evidence="2">Lor287</strain>
    </source>
</reference>
<sequence>MGNGDLFHLGTMGALSLSVVSCFSIVICNKVLMSSLGFTFATTLTGRHRLVTFCSLYVALLMEDFEHKSFDQKVVVSFGILNGISIGLLNLSLGFNSAGFYQMTKLTIIPCFGDFFQSFWLEKVCISEVC</sequence>
<keyword evidence="1" id="KW-0472">Membrane</keyword>
<dbReference type="Proteomes" id="UP001418222">
    <property type="component" value="Unassembled WGS sequence"/>
</dbReference>
<dbReference type="EMBL" id="JBBWWQ010000019">
    <property type="protein sequence ID" value="KAK8918982.1"/>
    <property type="molecule type" value="Genomic_DNA"/>
</dbReference>
<dbReference type="AlphaFoldDB" id="A0AAP0AY15"/>
<keyword evidence="1" id="KW-0812">Transmembrane</keyword>
<evidence type="ECO:0000313" key="2">
    <source>
        <dbReference type="EMBL" id="KAK8918982.1"/>
    </source>
</evidence>
<keyword evidence="3" id="KW-1185">Reference proteome</keyword>
<accession>A0AAP0AY15</accession>
<feature type="transmembrane region" description="Helical" evidence="1">
    <location>
        <begin position="6"/>
        <end position="28"/>
    </location>
</feature>